<sequence length="278" mass="32131">MLNALFPQTIFTTQHRFDDYSANDMRYGDMSEDRLKKEFGLTNISNVVDPFTLTRLTPFDNPQNRFANVWGDTHRGMKLDAHECASMLFEEMQVTSLPYSFVGPYRHLINQMLHHFRYATGTPFYDMRLNVAYQEKLNADSLIKKVIKETIGLCIDYESKGFPQNRLKDLHSAIAGAVLPKFDSRIVDKINGMGIAVHDVHATRIDILELVVNHGGWRASVRFTGQDHFGLDVNDIRNTTFNQFQFFKIWFVLQHYTTFGFRPFLTNMEAVTVLEGSR</sequence>
<protein>
    <recommendedName>
        <fullName evidence="3">DUF3289 domain-containing protein</fullName>
    </recommendedName>
</protein>
<reference evidence="1 2" key="1">
    <citation type="submission" date="2018-03" db="EMBL/GenBank/DDBJ databases">
        <title>Draft genome sequence of the first documented clinical Siccibacter turicensis isolate in Austria.</title>
        <authorList>
            <person name="Lepuschitz S."/>
            <person name="Pekard-Amenitsch S."/>
            <person name="Haunold R."/>
            <person name="Schill S."/>
            <person name="Mach R."/>
            <person name="Allerberger F."/>
            <person name="Ruppitsch W."/>
            <person name="Forsythe S.J."/>
        </authorList>
    </citation>
    <scope>NUCLEOTIDE SEQUENCE [LARGE SCALE GENOMIC DNA]</scope>
    <source>
        <strain evidence="1 2">6100069499-17</strain>
    </source>
</reference>
<evidence type="ECO:0000313" key="1">
    <source>
        <dbReference type="EMBL" id="PSN08473.1"/>
    </source>
</evidence>
<proteinExistence type="predicted"/>
<gene>
    <name evidence="1" type="ORF">C7G83_09750</name>
</gene>
<dbReference type="Proteomes" id="UP000240212">
    <property type="component" value="Unassembled WGS sequence"/>
</dbReference>
<dbReference type="Pfam" id="PF11692">
    <property type="entry name" value="DUF3289"/>
    <property type="match status" value="1"/>
</dbReference>
<name>A0A2P8VLN1_9ENTR</name>
<accession>A0A2P8VLN1</accession>
<dbReference type="EMBL" id="PYEP01000003">
    <property type="protein sequence ID" value="PSN08473.1"/>
    <property type="molecule type" value="Genomic_DNA"/>
</dbReference>
<dbReference type="OrthoDB" id="612868at2"/>
<dbReference type="InterPro" id="IPR017483">
    <property type="entry name" value="CHP03034"/>
</dbReference>
<dbReference type="AlphaFoldDB" id="A0A2P8VLN1"/>
<keyword evidence="2" id="KW-1185">Reference proteome</keyword>
<comment type="caution">
    <text evidence="1">The sequence shown here is derived from an EMBL/GenBank/DDBJ whole genome shotgun (WGS) entry which is preliminary data.</text>
</comment>
<dbReference type="NCBIfam" id="TIGR03034">
    <property type="entry name" value="YPO3983 family protein"/>
    <property type="match status" value="1"/>
</dbReference>
<organism evidence="1 2">
    <name type="scientific">Siccibacter turicensis</name>
    <dbReference type="NCBI Taxonomy" id="357233"/>
    <lineage>
        <taxon>Bacteria</taxon>
        <taxon>Pseudomonadati</taxon>
        <taxon>Pseudomonadota</taxon>
        <taxon>Gammaproteobacteria</taxon>
        <taxon>Enterobacterales</taxon>
        <taxon>Enterobacteriaceae</taxon>
        <taxon>Siccibacter</taxon>
    </lineage>
</organism>
<evidence type="ECO:0008006" key="3">
    <source>
        <dbReference type="Google" id="ProtNLM"/>
    </source>
</evidence>
<evidence type="ECO:0000313" key="2">
    <source>
        <dbReference type="Proteomes" id="UP000240212"/>
    </source>
</evidence>